<dbReference type="STRING" id="1513793.SAMN06296036_11715"/>
<dbReference type="SMART" id="SM00062">
    <property type="entry name" value="PBPb"/>
    <property type="match status" value="1"/>
</dbReference>
<evidence type="ECO:0000256" key="1">
    <source>
        <dbReference type="ARBA" id="ARBA00022729"/>
    </source>
</evidence>
<evidence type="ECO:0000313" key="4">
    <source>
        <dbReference type="Proteomes" id="UP000192907"/>
    </source>
</evidence>
<evidence type="ECO:0000259" key="2">
    <source>
        <dbReference type="SMART" id="SM00062"/>
    </source>
</evidence>
<dbReference type="Proteomes" id="UP000192907">
    <property type="component" value="Unassembled WGS sequence"/>
</dbReference>
<dbReference type="SUPFAM" id="SSF53850">
    <property type="entry name" value="Periplasmic binding protein-like II"/>
    <property type="match status" value="1"/>
</dbReference>
<reference evidence="4" key="1">
    <citation type="submission" date="2017-04" db="EMBL/GenBank/DDBJ databases">
        <authorList>
            <person name="Varghese N."/>
            <person name="Submissions S."/>
        </authorList>
    </citation>
    <scope>NUCLEOTIDE SEQUENCE [LARGE SCALE GENOMIC DNA]</scope>
    <source>
        <strain evidence="4">RKEM611</strain>
    </source>
</reference>
<name>A0A1Y6CBD5_9BACT</name>
<keyword evidence="4" id="KW-1185">Reference proteome</keyword>
<dbReference type="AlphaFoldDB" id="A0A1Y6CBD5"/>
<dbReference type="InterPro" id="IPR001638">
    <property type="entry name" value="Solute-binding_3/MltF_N"/>
</dbReference>
<sequence length="234" mass="27012">MMAHSETITLGNGEWDPYQSSTMDGFGYASKIVTEAFKKEGIDVKYNFYPWARALDSASKGKVAGTFLWGYKKEREKHFLYSEPILDVSYVFFYLAERKFDWKKIDDLKDKRIGTTIKYSYGEAFDKARAKGIFEADDSNSDETNFKKLLAGRVDIIPNDLDAGLSILRRNHKDEIKRVSYHEKPVRNTPHYLLISRKHPRAEYLLAAFNKGLAALKKSGRYQEIIKASRNLKE</sequence>
<proteinExistence type="predicted"/>
<feature type="domain" description="Solute-binding protein family 3/N-terminal" evidence="2">
    <location>
        <begin position="7"/>
        <end position="233"/>
    </location>
</feature>
<dbReference type="EMBL" id="FWZT01000017">
    <property type="protein sequence ID" value="SMF54540.1"/>
    <property type="molecule type" value="Genomic_DNA"/>
</dbReference>
<keyword evidence="1" id="KW-0732">Signal</keyword>
<accession>A0A1Y6CBD5</accession>
<organism evidence="3 4">
    <name type="scientific">Pseudobacteriovorax antillogorgiicola</name>
    <dbReference type="NCBI Taxonomy" id="1513793"/>
    <lineage>
        <taxon>Bacteria</taxon>
        <taxon>Pseudomonadati</taxon>
        <taxon>Bdellovibrionota</taxon>
        <taxon>Oligoflexia</taxon>
        <taxon>Oligoflexales</taxon>
        <taxon>Pseudobacteriovoracaceae</taxon>
        <taxon>Pseudobacteriovorax</taxon>
    </lineage>
</organism>
<dbReference type="Pfam" id="PF00497">
    <property type="entry name" value="SBP_bac_3"/>
    <property type="match status" value="1"/>
</dbReference>
<evidence type="ECO:0000313" key="3">
    <source>
        <dbReference type="EMBL" id="SMF54540.1"/>
    </source>
</evidence>
<dbReference type="PANTHER" id="PTHR35936:SF25">
    <property type="entry name" value="ABC TRANSPORTER SUBSTRATE-BINDING PROTEIN"/>
    <property type="match status" value="1"/>
</dbReference>
<protein>
    <submittedName>
        <fullName evidence="3">Amino acid ABC transporter substrate-binding protein, PAAT family</fullName>
    </submittedName>
</protein>
<gene>
    <name evidence="3" type="ORF">SAMN06296036_11715</name>
</gene>
<dbReference type="PANTHER" id="PTHR35936">
    <property type="entry name" value="MEMBRANE-BOUND LYTIC MUREIN TRANSGLYCOSYLASE F"/>
    <property type="match status" value="1"/>
</dbReference>
<dbReference type="Gene3D" id="3.40.190.10">
    <property type="entry name" value="Periplasmic binding protein-like II"/>
    <property type="match status" value="2"/>
</dbReference>